<protein>
    <submittedName>
        <fullName evidence="9">Ferredoxin</fullName>
    </submittedName>
</protein>
<dbReference type="PROSITE" id="PS00198">
    <property type="entry name" value="4FE4S_FER_1"/>
    <property type="match status" value="1"/>
</dbReference>
<evidence type="ECO:0000313" key="10">
    <source>
        <dbReference type="Proteomes" id="UP000050863"/>
    </source>
</evidence>
<evidence type="ECO:0000256" key="1">
    <source>
        <dbReference type="ARBA" id="ARBA00001966"/>
    </source>
</evidence>
<keyword evidence="4" id="KW-0479">Metal-binding</keyword>
<sequence>MAYEIIASQCTVCGACEFECPNAAITPKNDTYMIDPKKCTECDEHFDTPQCAAVCPISDTCVPA</sequence>
<keyword evidence="10" id="KW-1185">Reference proteome</keyword>
<dbReference type="PROSITE" id="PS51379">
    <property type="entry name" value="4FE4S_FER_2"/>
    <property type="match status" value="1"/>
</dbReference>
<dbReference type="Pfam" id="PF12838">
    <property type="entry name" value="Fer4_7"/>
    <property type="match status" value="1"/>
</dbReference>
<dbReference type="GO" id="GO:0051539">
    <property type="term" value="F:4 iron, 4 sulfur cluster binding"/>
    <property type="evidence" value="ECO:0007669"/>
    <property type="project" value="UniProtKB-KW"/>
</dbReference>
<dbReference type="AlphaFoldDB" id="A0A0R3L344"/>
<evidence type="ECO:0000256" key="3">
    <source>
        <dbReference type="ARBA" id="ARBA00022485"/>
    </source>
</evidence>
<name>A0A0R3L344_9BRAD</name>
<dbReference type="EMBL" id="LLXZ01000159">
    <property type="protein sequence ID" value="KRR02212.1"/>
    <property type="molecule type" value="Genomic_DNA"/>
</dbReference>
<evidence type="ECO:0000256" key="4">
    <source>
        <dbReference type="ARBA" id="ARBA00022723"/>
    </source>
</evidence>
<keyword evidence="6" id="KW-0408">Iron</keyword>
<evidence type="ECO:0000256" key="7">
    <source>
        <dbReference type="ARBA" id="ARBA00023014"/>
    </source>
</evidence>
<evidence type="ECO:0000256" key="6">
    <source>
        <dbReference type="ARBA" id="ARBA00023004"/>
    </source>
</evidence>
<dbReference type="SUPFAM" id="SSF54862">
    <property type="entry name" value="4Fe-4S ferredoxins"/>
    <property type="match status" value="1"/>
</dbReference>
<dbReference type="FunFam" id="3.30.70.20:FF:000045">
    <property type="entry name" value="Ferredoxin, 4Fe-4S"/>
    <property type="match status" value="1"/>
</dbReference>
<accession>A0A0R3L344</accession>
<feature type="domain" description="4Fe-4S ferredoxin-type" evidence="8">
    <location>
        <begin position="1"/>
        <end position="30"/>
    </location>
</feature>
<evidence type="ECO:0000256" key="2">
    <source>
        <dbReference type="ARBA" id="ARBA00022448"/>
    </source>
</evidence>
<keyword evidence="5" id="KW-0249">Electron transport</keyword>
<dbReference type="OrthoDB" id="9800445at2"/>
<gene>
    <name evidence="9" type="ORF">CQ12_18475</name>
</gene>
<dbReference type="GO" id="GO:0046872">
    <property type="term" value="F:metal ion binding"/>
    <property type="evidence" value="ECO:0007669"/>
    <property type="project" value="UniProtKB-KW"/>
</dbReference>
<dbReference type="Proteomes" id="UP000050863">
    <property type="component" value="Unassembled WGS sequence"/>
</dbReference>
<dbReference type="STRING" id="280332.CQ12_18475"/>
<evidence type="ECO:0000313" key="9">
    <source>
        <dbReference type="EMBL" id="KRR02212.1"/>
    </source>
</evidence>
<comment type="caution">
    <text evidence="9">The sequence shown here is derived from an EMBL/GenBank/DDBJ whole genome shotgun (WGS) entry which is preliminary data.</text>
</comment>
<evidence type="ECO:0000259" key="8">
    <source>
        <dbReference type="PROSITE" id="PS51379"/>
    </source>
</evidence>
<keyword evidence="2" id="KW-0813">Transport</keyword>
<keyword evidence="7" id="KW-0411">Iron-sulfur</keyword>
<comment type="cofactor">
    <cofactor evidence="1">
        <name>[4Fe-4S] cluster</name>
        <dbReference type="ChEBI" id="CHEBI:49883"/>
    </cofactor>
</comment>
<organism evidence="9 10">
    <name type="scientific">Bradyrhizobium jicamae</name>
    <dbReference type="NCBI Taxonomy" id="280332"/>
    <lineage>
        <taxon>Bacteria</taxon>
        <taxon>Pseudomonadati</taxon>
        <taxon>Pseudomonadota</taxon>
        <taxon>Alphaproteobacteria</taxon>
        <taxon>Hyphomicrobiales</taxon>
        <taxon>Nitrobacteraceae</taxon>
        <taxon>Bradyrhizobium</taxon>
    </lineage>
</organism>
<dbReference type="Gene3D" id="3.30.70.20">
    <property type="match status" value="1"/>
</dbReference>
<evidence type="ECO:0000256" key="5">
    <source>
        <dbReference type="ARBA" id="ARBA00022982"/>
    </source>
</evidence>
<reference evidence="9 10" key="1">
    <citation type="submission" date="2014-03" db="EMBL/GenBank/DDBJ databases">
        <title>Bradyrhizobium valentinum sp. nov., isolated from effective nodules of Lupinus mariae-josephae, a lupine endemic of basic-lime soils in Eastern Spain.</title>
        <authorList>
            <person name="Duran D."/>
            <person name="Rey L."/>
            <person name="Navarro A."/>
            <person name="Busquets A."/>
            <person name="Imperial J."/>
            <person name="Ruiz-Argueso T."/>
        </authorList>
    </citation>
    <scope>NUCLEOTIDE SEQUENCE [LARGE SCALE GENOMIC DNA]</scope>
    <source>
        <strain evidence="9 10">PAC68</strain>
    </source>
</reference>
<dbReference type="RefSeq" id="WP_057838139.1">
    <property type="nucleotide sequence ID" value="NZ_LLXZ01000159.1"/>
</dbReference>
<dbReference type="InterPro" id="IPR017896">
    <property type="entry name" value="4Fe4S_Fe-S-bd"/>
</dbReference>
<dbReference type="InterPro" id="IPR017900">
    <property type="entry name" value="4Fe4S_Fe_S_CS"/>
</dbReference>
<keyword evidence="3" id="KW-0004">4Fe-4S</keyword>
<proteinExistence type="predicted"/>